<accession>A0ABP9IAG4</accession>
<keyword evidence="2" id="KW-0812">Transmembrane</keyword>
<name>A0ABP9IAG4_9ACTN</name>
<keyword evidence="4" id="KW-1185">Reference proteome</keyword>
<keyword evidence="2" id="KW-1133">Transmembrane helix</keyword>
<feature type="region of interest" description="Disordered" evidence="1">
    <location>
        <begin position="1"/>
        <end position="62"/>
    </location>
</feature>
<evidence type="ECO:0000313" key="4">
    <source>
        <dbReference type="Proteomes" id="UP001500466"/>
    </source>
</evidence>
<dbReference type="EMBL" id="BAABHS010000046">
    <property type="protein sequence ID" value="GAA4992279.1"/>
    <property type="molecule type" value="Genomic_DNA"/>
</dbReference>
<evidence type="ECO:0000256" key="1">
    <source>
        <dbReference type="SAM" id="MobiDB-lite"/>
    </source>
</evidence>
<sequence>MPGGVDKVRGYRTTHPRFASPSNAPETRMVKPSSARPYDPAPALAPSDTGAGHRAPRRAAPGRRRGLRVGAWVLVLAAAAAYPVYRFVLQDDADRKPDAQVGTCLAAFDGFMGAAPRPATVDCGAPAARWRITAVFGTDHGAVPCRSLAPDKGYEAGLEWRDAQGGFVCLTVTPYTTYDDYGDAGTVPYEFNEADFARLKSRLLAATGQPAGQAAGQGSGQSAG</sequence>
<evidence type="ECO:0000313" key="3">
    <source>
        <dbReference type="EMBL" id="GAA4992279.1"/>
    </source>
</evidence>
<reference evidence="4" key="1">
    <citation type="journal article" date="2019" name="Int. J. Syst. Evol. Microbiol.">
        <title>The Global Catalogue of Microorganisms (GCM) 10K type strain sequencing project: providing services to taxonomists for standard genome sequencing and annotation.</title>
        <authorList>
            <consortium name="The Broad Institute Genomics Platform"/>
            <consortium name="The Broad Institute Genome Sequencing Center for Infectious Disease"/>
            <person name="Wu L."/>
            <person name="Ma J."/>
        </authorList>
    </citation>
    <scope>NUCLEOTIDE SEQUENCE [LARGE SCALE GENOMIC DNA]</scope>
    <source>
        <strain evidence="4">JCM 17986</strain>
    </source>
</reference>
<dbReference type="Proteomes" id="UP001500466">
    <property type="component" value="Unassembled WGS sequence"/>
</dbReference>
<comment type="caution">
    <text evidence="3">The sequence shown here is derived from an EMBL/GenBank/DDBJ whole genome shotgun (WGS) entry which is preliminary data.</text>
</comment>
<protein>
    <submittedName>
        <fullName evidence="3">Uncharacterized protein</fullName>
    </submittedName>
</protein>
<gene>
    <name evidence="3" type="ORF">GCM10023205_75940</name>
</gene>
<feature type="transmembrane region" description="Helical" evidence="2">
    <location>
        <begin position="66"/>
        <end position="85"/>
    </location>
</feature>
<proteinExistence type="predicted"/>
<organism evidence="3 4">
    <name type="scientific">Yinghuangia aomiensis</name>
    <dbReference type="NCBI Taxonomy" id="676205"/>
    <lineage>
        <taxon>Bacteria</taxon>
        <taxon>Bacillati</taxon>
        <taxon>Actinomycetota</taxon>
        <taxon>Actinomycetes</taxon>
        <taxon>Kitasatosporales</taxon>
        <taxon>Streptomycetaceae</taxon>
        <taxon>Yinghuangia</taxon>
    </lineage>
</organism>
<keyword evidence="2" id="KW-0472">Membrane</keyword>
<evidence type="ECO:0000256" key="2">
    <source>
        <dbReference type="SAM" id="Phobius"/>
    </source>
</evidence>